<dbReference type="EMBL" id="JAACXV010000017">
    <property type="protein sequence ID" value="KAF7286990.1"/>
    <property type="molecule type" value="Genomic_DNA"/>
</dbReference>
<organism evidence="4 5">
    <name type="scientific">Rhynchophorus ferrugineus</name>
    <name type="common">Red palm weevil</name>
    <name type="synonym">Curculio ferrugineus</name>
    <dbReference type="NCBI Taxonomy" id="354439"/>
    <lineage>
        <taxon>Eukaryota</taxon>
        <taxon>Metazoa</taxon>
        <taxon>Ecdysozoa</taxon>
        <taxon>Arthropoda</taxon>
        <taxon>Hexapoda</taxon>
        <taxon>Insecta</taxon>
        <taxon>Pterygota</taxon>
        <taxon>Neoptera</taxon>
        <taxon>Endopterygota</taxon>
        <taxon>Coleoptera</taxon>
        <taxon>Polyphaga</taxon>
        <taxon>Cucujiformia</taxon>
        <taxon>Curculionidae</taxon>
        <taxon>Dryophthorinae</taxon>
        <taxon>Rhynchophorus</taxon>
    </lineage>
</organism>
<sequence length="149" mass="17563">MSDVFKDISNIWDRLFDHKGFLSGEINFTLKEFEEKRGDNEVDNLFKTIENLTDIKDTHINQLKDNVNESVIESNRQLSEALQVCNNLSKLQDESNQNKLLDENINKRKLALDKFIDDITTEYSQINTEHEKQEANLRKVYEELEKKLI</sequence>
<comment type="similarity">
    <text evidence="1">Belongs to the BLOC1S5 family.</text>
</comment>
<gene>
    <name evidence="4" type="ORF">GWI33_002831</name>
</gene>
<dbReference type="PANTHER" id="PTHR31784:SF2">
    <property type="entry name" value="BIOGENESIS OF LYSOSOME-RELATED ORGANELLES COMPLEX 1 SUBUNIT 5"/>
    <property type="match status" value="1"/>
</dbReference>
<dbReference type="InterPro" id="IPR017243">
    <property type="entry name" value="Bloc1s5"/>
</dbReference>
<feature type="coiled-coil region" evidence="3">
    <location>
        <begin position="116"/>
        <end position="147"/>
    </location>
</feature>
<keyword evidence="5" id="KW-1185">Reference proteome</keyword>
<dbReference type="GO" id="GO:0030133">
    <property type="term" value="C:transport vesicle"/>
    <property type="evidence" value="ECO:0007669"/>
    <property type="project" value="InterPro"/>
</dbReference>
<dbReference type="GO" id="GO:0031083">
    <property type="term" value="C:BLOC-1 complex"/>
    <property type="evidence" value="ECO:0007669"/>
    <property type="project" value="InterPro"/>
</dbReference>
<evidence type="ECO:0000256" key="1">
    <source>
        <dbReference type="ARBA" id="ARBA00010754"/>
    </source>
</evidence>
<evidence type="ECO:0000256" key="2">
    <source>
        <dbReference type="ARBA" id="ARBA00019580"/>
    </source>
</evidence>
<dbReference type="AlphaFoldDB" id="A0A834IZ86"/>
<comment type="caution">
    <text evidence="4">The sequence shown here is derived from an EMBL/GenBank/DDBJ whole genome shotgun (WGS) entry which is preliminary data.</text>
</comment>
<dbReference type="PANTHER" id="PTHR31784">
    <property type="entry name" value="BIOGENESIS OF LYSOSOME-RELATED ORGANELLES COMPLEX 1 SUBUNIT 5"/>
    <property type="match status" value="1"/>
</dbReference>
<dbReference type="Pfam" id="PF14942">
    <property type="entry name" value="Muted"/>
    <property type="match status" value="1"/>
</dbReference>
<keyword evidence="3" id="KW-0175">Coiled coil</keyword>
<dbReference type="OrthoDB" id="18964at2759"/>
<protein>
    <recommendedName>
        <fullName evidence="2">Biogenesis of lysosome-related organelles complex 1 subunit 5</fullName>
    </recommendedName>
</protein>
<evidence type="ECO:0000313" key="5">
    <source>
        <dbReference type="Proteomes" id="UP000625711"/>
    </source>
</evidence>
<accession>A0A834IZ86</accession>
<proteinExistence type="inferred from homology"/>
<dbReference type="Proteomes" id="UP000625711">
    <property type="component" value="Unassembled WGS sequence"/>
</dbReference>
<evidence type="ECO:0000313" key="4">
    <source>
        <dbReference type="EMBL" id="KAF7286990.1"/>
    </source>
</evidence>
<evidence type="ECO:0000256" key="3">
    <source>
        <dbReference type="SAM" id="Coils"/>
    </source>
</evidence>
<name>A0A834IZ86_RHYFE</name>
<reference evidence="4" key="1">
    <citation type="submission" date="2020-08" db="EMBL/GenBank/DDBJ databases">
        <title>Genome sequencing and assembly of the red palm weevil Rhynchophorus ferrugineus.</title>
        <authorList>
            <person name="Dias G.B."/>
            <person name="Bergman C.M."/>
            <person name="Manee M."/>
        </authorList>
    </citation>
    <scope>NUCLEOTIDE SEQUENCE</scope>
    <source>
        <strain evidence="4">AA-2017</strain>
        <tissue evidence="4">Whole larva</tissue>
    </source>
</reference>